<dbReference type="AlphaFoldDB" id="A0A0D9W201"/>
<keyword evidence="1" id="KW-0175">Coiled coil</keyword>
<evidence type="ECO:0000256" key="1">
    <source>
        <dbReference type="SAM" id="Coils"/>
    </source>
</evidence>
<dbReference type="EnsemblPlants" id="LPERR04G00840.1">
    <property type="protein sequence ID" value="LPERR04G00840.1"/>
    <property type="gene ID" value="LPERR04G00840"/>
</dbReference>
<keyword evidence="3" id="KW-1185">Reference proteome</keyword>
<reference evidence="2 3" key="1">
    <citation type="submission" date="2012-08" db="EMBL/GenBank/DDBJ databases">
        <title>Oryza genome evolution.</title>
        <authorList>
            <person name="Wing R.A."/>
        </authorList>
    </citation>
    <scope>NUCLEOTIDE SEQUENCE</scope>
</reference>
<proteinExistence type="predicted"/>
<dbReference type="Proteomes" id="UP000032180">
    <property type="component" value="Chromosome 4"/>
</dbReference>
<accession>A0A0D9W201</accession>
<reference evidence="2" key="3">
    <citation type="submission" date="2015-04" db="UniProtKB">
        <authorList>
            <consortium name="EnsemblPlants"/>
        </authorList>
    </citation>
    <scope>IDENTIFICATION</scope>
</reference>
<feature type="coiled-coil region" evidence="1">
    <location>
        <begin position="19"/>
        <end position="95"/>
    </location>
</feature>
<reference evidence="3" key="2">
    <citation type="submission" date="2013-12" db="EMBL/GenBank/DDBJ databases">
        <authorList>
            <person name="Yu Y."/>
            <person name="Lee S."/>
            <person name="de Baynast K."/>
            <person name="Wissotski M."/>
            <person name="Liu L."/>
            <person name="Talag J."/>
            <person name="Goicoechea J."/>
            <person name="Angelova A."/>
            <person name="Jetty R."/>
            <person name="Kudrna D."/>
            <person name="Golser W."/>
            <person name="Rivera L."/>
            <person name="Zhang J."/>
            <person name="Wing R."/>
        </authorList>
    </citation>
    <scope>NUCLEOTIDE SEQUENCE</scope>
</reference>
<dbReference type="Gene3D" id="1.20.5.340">
    <property type="match status" value="1"/>
</dbReference>
<name>A0A0D9W201_9ORYZ</name>
<protein>
    <submittedName>
        <fullName evidence="2">Uncharacterized protein</fullName>
    </submittedName>
</protein>
<sequence length="102" mass="12142">MGKRQAAGKASKLLEQDNIRLHDREITNLEHQIQTLRMKVQNHETYEDRKRKEYKNLETKYNNLQSKYNNLQANYNNLQTNYNNLEIGHNALKRQMNGGFCC</sequence>
<dbReference type="HOGENOM" id="CLU_2324195_0_0_1"/>
<organism evidence="2 3">
    <name type="scientific">Leersia perrieri</name>
    <dbReference type="NCBI Taxonomy" id="77586"/>
    <lineage>
        <taxon>Eukaryota</taxon>
        <taxon>Viridiplantae</taxon>
        <taxon>Streptophyta</taxon>
        <taxon>Embryophyta</taxon>
        <taxon>Tracheophyta</taxon>
        <taxon>Spermatophyta</taxon>
        <taxon>Magnoliopsida</taxon>
        <taxon>Liliopsida</taxon>
        <taxon>Poales</taxon>
        <taxon>Poaceae</taxon>
        <taxon>BOP clade</taxon>
        <taxon>Oryzoideae</taxon>
        <taxon>Oryzeae</taxon>
        <taxon>Oryzinae</taxon>
        <taxon>Leersia</taxon>
    </lineage>
</organism>
<evidence type="ECO:0000313" key="3">
    <source>
        <dbReference type="Proteomes" id="UP000032180"/>
    </source>
</evidence>
<dbReference type="Gramene" id="LPERR04G00840.1">
    <property type="protein sequence ID" value="LPERR04G00840.1"/>
    <property type="gene ID" value="LPERR04G00840"/>
</dbReference>
<evidence type="ECO:0000313" key="2">
    <source>
        <dbReference type="EnsemblPlants" id="LPERR04G00840.1"/>
    </source>
</evidence>